<feature type="region of interest" description="Disordered" evidence="1">
    <location>
        <begin position="1"/>
        <end position="178"/>
    </location>
</feature>
<feature type="compositionally biased region" description="Low complexity" evidence="1">
    <location>
        <begin position="98"/>
        <end position="121"/>
    </location>
</feature>
<name>A0ABN9YBM7_9DINO</name>
<accession>A0ABN9YBM7</accession>
<evidence type="ECO:0000313" key="2">
    <source>
        <dbReference type="EMBL" id="CAK0908786.1"/>
    </source>
</evidence>
<keyword evidence="3" id="KW-1185">Reference proteome</keyword>
<feature type="non-terminal residue" evidence="2">
    <location>
        <position position="178"/>
    </location>
</feature>
<evidence type="ECO:0000313" key="3">
    <source>
        <dbReference type="Proteomes" id="UP001189429"/>
    </source>
</evidence>
<feature type="compositionally biased region" description="Basic residues" evidence="1">
    <location>
        <begin position="162"/>
        <end position="178"/>
    </location>
</feature>
<feature type="non-terminal residue" evidence="2">
    <location>
        <position position="1"/>
    </location>
</feature>
<gene>
    <name evidence="2" type="ORF">PCOR1329_LOCUS83382</name>
</gene>
<sequence>CAEQSRSATPLPVPWCPGGRSGRGSRASQPWLCQRRGPEGQPKASGSHATTPPRRPRLRCQRSLLGPVPPTAAPRRQTPECSRRRCPPGAAKPLAAQWRPGMAAAWARRPPAASWSRGSRGSRARDGVGCARERSSRSAGSQPAARCRGSARTRPASPAGARRTRRLPGAPRRGRPPR</sequence>
<dbReference type="Proteomes" id="UP001189429">
    <property type="component" value="Unassembled WGS sequence"/>
</dbReference>
<feature type="compositionally biased region" description="Basic and acidic residues" evidence="1">
    <location>
        <begin position="123"/>
        <end position="136"/>
    </location>
</feature>
<organism evidence="2 3">
    <name type="scientific">Prorocentrum cordatum</name>
    <dbReference type="NCBI Taxonomy" id="2364126"/>
    <lineage>
        <taxon>Eukaryota</taxon>
        <taxon>Sar</taxon>
        <taxon>Alveolata</taxon>
        <taxon>Dinophyceae</taxon>
        <taxon>Prorocentrales</taxon>
        <taxon>Prorocentraceae</taxon>
        <taxon>Prorocentrum</taxon>
    </lineage>
</organism>
<dbReference type="EMBL" id="CAUYUJ010022077">
    <property type="protein sequence ID" value="CAK0908786.1"/>
    <property type="molecule type" value="Genomic_DNA"/>
</dbReference>
<proteinExistence type="predicted"/>
<protein>
    <submittedName>
        <fullName evidence="2">Uncharacterized protein</fullName>
    </submittedName>
</protein>
<comment type="caution">
    <text evidence="2">The sequence shown here is derived from an EMBL/GenBank/DDBJ whole genome shotgun (WGS) entry which is preliminary data.</text>
</comment>
<evidence type="ECO:0000256" key="1">
    <source>
        <dbReference type="SAM" id="MobiDB-lite"/>
    </source>
</evidence>
<reference evidence="2" key="1">
    <citation type="submission" date="2023-10" db="EMBL/GenBank/DDBJ databases">
        <authorList>
            <person name="Chen Y."/>
            <person name="Shah S."/>
            <person name="Dougan E. K."/>
            <person name="Thang M."/>
            <person name="Chan C."/>
        </authorList>
    </citation>
    <scope>NUCLEOTIDE SEQUENCE [LARGE SCALE GENOMIC DNA]</scope>
</reference>